<evidence type="ECO:0000256" key="1">
    <source>
        <dbReference type="SAM" id="Phobius"/>
    </source>
</evidence>
<organism evidence="2 3">
    <name type="scientific">Acidobacterium capsulatum (strain ATCC 51196 / DSM 11244 / BCRC 80197 / JCM 7670 / NBRC 15755 / NCIMB 13165 / 161)</name>
    <dbReference type="NCBI Taxonomy" id="240015"/>
    <lineage>
        <taxon>Bacteria</taxon>
        <taxon>Pseudomonadati</taxon>
        <taxon>Acidobacteriota</taxon>
        <taxon>Terriglobia</taxon>
        <taxon>Terriglobales</taxon>
        <taxon>Acidobacteriaceae</taxon>
        <taxon>Acidobacterium</taxon>
    </lineage>
</organism>
<keyword evidence="1" id="KW-0472">Membrane</keyword>
<dbReference type="Proteomes" id="UP000002207">
    <property type="component" value="Chromosome"/>
</dbReference>
<gene>
    <name evidence="2" type="ordered locus">ACP_0189</name>
</gene>
<evidence type="ECO:0000313" key="2">
    <source>
        <dbReference type="EMBL" id="ACO31761.1"/>
    </source>
</evidence>
<name>C1F8Q9_ACIC5</name>
<accession>C1F8Q9</accession>
<keyword evidence="3" id="KW-1185">Reference proteome</keyword>
<reference evidence="2 3" key="1">
    <citation type="journal article" date="2009" name="Appl. Environ. Microbiol.">
        <title>Three genomes from the phylum Acidobacteria provide insight into the lifestyles of these microorganisms in soils.</title>
        <authorList>
            <person name="Ward N.L."/>
            <person name="Challacombe J.F."/>
            <person name="Janssen P.H."/>
            <person name="Henrissat B."/>
            <person name="Coutinho P.M."/>
            <person name="Wu M."/>
            <person name="Xie G."/>
            <person name="Haft D.H."/>
            <person name="Sait M."/>
            <person name="Badger J."/>
            <person name="Barabote R.D."/>
            <person name="Bradley B."/>
            <person name="Brettin T.S."/>
            <person name="Brinkac L.M."/>
            <person name="Bruce D."/>
            <person name="Creasy T."/>
            <person name="Daugherty S.C."/>
            <person name="Davidsen T.M."/>
            <person name="DeBoy R.T."/>
            <person name="Detter J.C."/>
            <person name="Dodson R.J."/>
            <person name="Durkin A.S."/>
            <person name="Ganapathy A."/>
            <person name="Gwinn-Giglio M."/>
            <person name="Han C.S."/>
            <person name="Khouri H."/>
            <person name="Kiss H."/>
            <person name="Kothari S.P."/>
            <person name="Madupu R."/>
            <person name="Nelson K.E."/>
            <person name="Nelson W.C."/>
            <person name="Paulsen I."/>
            <person name="Penn K."/>
            <person name="Ren Q."/>
            <person name="Rosovitz M.J."/>
            <person name="Selengut J.D."/>
            <person name="Shrivastava S."/>
            <person name="Sullivan S.A."/>
            <person name="Tapia R."/>
            <person name="Thompson L.S."/>
            <person name="Watkins K.L."/>
            <person name="Yang Q."/>
            <person name="Yu C."/>
            <person name="Zafar N."/>
            <person name="Zhou L."/>
            <person name="Kuske C.R."/>
        </authorList>
    </citation>
    <scope>NUCLEOTIDE SEQUENCE [LARGE SCALE GENOMIC DNA]</scope>
    <source>
        <strain evidence="3">ATCC 51196 / DSM 11244 / BCRC 80197 / JCM 7670 / NBRC 15755 / NCIMB 13165 / 161</strain>
    </source>
</reference>
<proteinExistence type="predicted"/>
<dbReference type="STRING" id="240015.ACP_0189"/>
<sequence>MQSEVKQPWSIRLLALLLSERDRETIPGDLLEEMHARVLESGPLRARLWYARQWLSFMPAALQATFAQAPLLVSLCSFTAVCALWLGIMDLRLQHPGYLGQMLIAALILGQGMLTLTALIVPGSILRQLARLGTVGILWLALKAWLGVLHSAHMEGYILLIALALVAQAICTLFAMPRRRAHSSAH</sequence>
<dbReference type="EMBL" id="CP001472">
    <property type="protein sequence ID" value="ACO31761.1"/>
    <property type="molecule type" value="Genomic_DNA"/>
</dbReference>
<dbReference type="InParanoid" id="C1F8Q9"/>
<keyword evidence="1" id="KW-0812">Transmembrane</keyword>
<feature type="transmembrane region" description="Helical" evidence="1">
    <location>
        <begin position="132"/>
        <end position="150"/>
    </location>
</feature>
<dbReference type="RefSeq" id="WP_012680591.1">
    <property type="nucleotide sequence ID" value="NC_012483.1"/>
</dbReference>
<evidence type="ECO:0000313" key="3">
    <source>
        <dbReference type="Proteomes" id="UP000002207"/>
    </source>
</evidence>
<feature type="transmembrane region" description="Helical" evidence="1">
    <location>
        <begin position="156"/>
        <end position="176"/>
    </location>
</feature>
<feature type="transmembrane region" description="Helical" evidence="1">
    <location>
        <begin position="98"/>
        <end position="120"/>
    </location>
</feature>
<keyword evidence="1" id="KW-1133">Transmembrane helix</keyword>
<feature type="transmembrane region" description="Helical" evidence="1">
    <location>
        <begin position="60"/>
        <end position="86"/>
    </location>
</feature>
<dbReference type="AlphaFoldDB" id="C1F8Q9"/>
<protein>
    <submittedName>
        <fullName evidence="2">Uncharacterized protein</fullName>
    </submittedName>
</protein>
<dbReference type="KEGG" id="aca:ACP_0189"/>
<dbReference type="HOGENOM" id="CLU_1451511_0_0_0"/>